<reference evidence="2 3" key="1">
    <citation type="submission" date="2016-10" db="EMBL/GenBank/DDBJ databases">
        <authorList>
            <person name="de Groot N.N."/>
        </authorList>
    </citation>
    <scope>NUCLEOTIDE SEQUENCE [LARGE SCALE GENOMIC DNA]</scope>
    <source>
        <strain evidence="2 3">CGMCC 4.6533</strain>
    </source>
</reference>
<feature type="transmembrane region" description="Helical" evidence="1">
    <location>
        <begin position="6"/>
        <end position="26"/>
    </location>
</feature>
<keyword evidence="1" id="KW-1133">Transmembrane helix</keyword>
<dbReference type="AlphaFoldDB" id="A0A1G8EQI8"/>
<name>A0A1G8EQI8_9ACTN</name>
<evidence type="ECO:0000313" key="2">
    <source>
        <dbReference type="EMBL" id="SDH72150.1"/>
    </source>
</evidence>
<keyword evidence="3" id="KW-1185">Reference proteome</keyword>
<protein>
    <submittedName>
        <fullName evidence="2">Uncharacterized protein</fullName>
    </submittedName>
</protein>
<organism evidence="2 3">
    <name type="scientific">Nonomuraea jiangxiensis</name>
    <dbReference type="NCBI Taxonomy" id="633440"/>
    <lineage>
        <taxon>Bacteria</taxon>
        <taxon>Bacillati</taxon>
        <taxon>Actinomycetota</taxon>
        <taxon>Actinomycetes</taxon>
        <taxon>Streptosporangiales</taxon>
        <taxon>Streptosporangiaceae</taxon>
        <taxon>Nonomuraea</taxon>
    </lineage>
</organism>
<sequence length="163" mass="17249">MPVLTGSLRVLTGSLRVVALPVLALLPLPVRTLTVLTLPVLALAVLTGALVPLAGALPVLAGRLALGPLSVRAGTLCGWWAVALWREALPRWRAVGTLAGRRAVTGLSGALAGRRAVTGLRGALSGWRAVSLRRPLLRCAPRILRVGLRLRRLRRVCHITIVV</sequence>
<evidence type="ECO:0000256" key="1">
    <source>
        <dbReference type="SAM" id="Phobius"/>
    </source>
</evidence>
<keyword evidence="1" id="KW-0812">Transmembrane</keyword>
<dbReference type="EMBL" id="FNDJ01000003">
    <property type="protein sequence ID" value="SDH72150.1"/>
    <property type="molecule type" value="Genomic_DNA"/>
</dbReference>
<keyword evidence="1" id="KW-0472">Membrane</keyword>
<accession>A0A1G8EQI8</accession>
<proteinExistence type="predicted"/>
<feature type="transmembrane region" description="Helical" evidence="1">
    <location>
        <begin position="33"/>
        <end position="53"/>
    </location>
</feature>
<dbReference type="Proteomes" id="UP000199202">
    <property type="component" value="Unassembled WGS sequence"/>
</dbReference>
<gene>
    <name evidence="2" type="ORF">SAMN05421869_10369</name>
</gene>
<evidence type="ECO:0000313" key="3">
    <source>
        <dbReference type="Proteomes" id="UP000199202"/>
    </source>
</evidence>